<evidence type="ECO:0000256" key="1">
    <source>
        <dbReference type="ARBA" id="ARBA00022801"/>
    </source>
</evidence>
<name>A0ABN1U0E7_9ACTN</name>
<evidence type="ECO:0000313" key="3">
    <source>
        <dbReference type="Proteomes" id="UP001499987"/>
    </source>
</evidence>
<comment type="caution">
    <text evidence="2">The sequence shown here is derived from an EMBL/GenBank/DDBJ whole genome shotgun (WGS) entry which is preliminary data.</text>
</comment>
<dbReference type="NCBIfam" id="NF033748">
    <property type="entry name" value="class_F_sortase"/>
    <property type="match status" value="1"/>
</dbReference>
<dbReference type="InterPro" id="IPR023365">
    <property type="entry name" value="Sortase_dom-sf"/>
</dbReference>
<dbReference type="InterPro" id="IPR042001">
    <property type="entry name" value="Sortase_F"/>
</dbReference>
<keyword evidence="1" id="KW-0378">Hydrolase</keyword>
<organism evidence="2 3">
    <name type="scientific">Kitasatospora arboriphila</name>
    <dbReference type="NCBI Taxonomy" id="258052"/>
    <lineage>
        <taxon>Bacteria</taxon>
        <taxon>Bacillati</taxon>
        <taxon>Actinomycetota</taxon>
        <taxon>Actinomycetes</taxon>
        <taxon>Kitasatosporales</taxon>
        <taxon>Streptomycetaceae</taxon>
        <taxon>Kitasatospora</taxon>
    </lineage>
</organism>
<dbReference type="Gene3D" id="2.40.260.10">
    <property type="entry name" value="Sortase"/>
    <property type="match status" value="1"/>
</dbReference>
<dbReference type="Proteomes" id="UP001499987">
    <property type="component" value="Unassembled WGS sequence"/>
</dbReference>
<dbReference type="CDD" id="cd05829">
    <property type="entry name" value="Sortase_F"/>
    <property type="match status" value="1"/>
</dbReference>
<dbReference type="SUPFAM" id="SSF63817">
    <property type="entry name" value="Sortase"/>
    <property type="match status" value="1"/>
</dbReference>
<dbReference type="Pfam" id="PF04203">
    <property type="entry name" value="Sortase"/>
    <property type="match status" value="1"/>
</dbReference>
<dbReference type="InterPro" id="IPR005754">
    <property type="entry name" value="Sortase"/>
</dbReference>
<gene>
    <name evidence="2" type="ORF">GCM10009663_60480</name>
</gene>
<evidence type="ECO:0000313" key="2">
    <source>
        <dbReference type="EMBL" id="GAA1110994.1"/>
    </source>
</evidence>
<dbReference type="EMBL" id="BAAALD010000080">
    <property type="protein sequence ID" value="GAA1110994.1"/>
    <property type="molecule type" value="Genomic_DNA"/>
</dbReference>
<protein>
    <submittedName>
        <fullName evidence="2">Class F sortase</fullName>
    </submittedName>
</protein>
<reference evidence="2 3" key="1">
    <citation type="journal article" date="2019" name="Int. J. Syst. Evol. Microbiol.">
        <title>The Global Catalogue of Microorganisms (GCM) 10K type strain sequencing project: providing services to taxonomists for standard genome sequencing and annotation.</title>
        <authorList>
            <consortium name="The Broad Institute Genomics Platform"/>
            <consortium name="The Broad Institute Genome Sequencing Center for Infectious Disease"/>
            <person name="Wu L."/>
            <person name="Ma J."/>
        </authorList>
    </citation>
    <scope>NUCLEOTIDE SEQUENCE [LARGE SCALE GENOMIC DNA]</scope>
    <source>
        <strain evidence="2 3">JCM 13002</strain>
    </source>
</reference>
<proteinExistence type="predicted"/>
<sequence length="208" mass="21565">MILAGAAVGVGVWLVLTGTRTSAPPHPSAADAWRHPLPTLRTAPPDAESAVLGMAFSKPTRIRIPRIGVDAPIAEVDLDANGNLPAPSAADRRLAGWYRQSAAPGTAGNAVIDGHVDGLDGPAVFYSLGALHKGDTIEITRADRSIAEFTADAVEVYPKDAVPADRVFGAADQPQLRLVTCGGAYTKATGYQGTVIVYGRFTQAVPAS</sequence>
<keyword evidence="3" id="KW-1185">Reference proteome</keyword>
<accession>A0ABN1U0E7</accession>